<keyword evidence="2" id="KW-0732">Signal</keyword>
<evidence type="ECO:0000256" key="1">
    <source>
        <dbReference type="ARBA" id="ARBA00022723"/>
    </source>
</evidence>
<dbReference type="GO" id="GO:0005507">
    <property type="term" value="F:copper ion binding"/>
    <property type="evidence" value="ECO:0007669"/>
    <property type="project" value="InterPro"/>
</dbReference>
<evidence type="ECO:0000313" key="4">
    <source>
        <dbReference type="Proteomes" id="UP000245390"/>
    </source>
</evidence>
<keyword evidence="1" id="KW-0479">Metal-binding</keyword>
<sequence length="2170" mass="233498">MIRFANVLLCFIFLIIASPAQAADAELDFCDTLPASAKVEGFERRLVCADVAAFEQVIVYNRFGSYNPFGMLFALRRDLIPADTVPVRITAADCAEDTGTDRALSPLDAGAVRLRDCKRPRPLVLRANEGDLLALQVTNLLRPGQPGHSETFCRGAHLQEGSLAKNVRDAVSAGPDDRLAHHEAACLDGTAGADPEDAAPGSADWPVTRGMSFAIEGLIAVAPDGLDPTNLAVCRGLAAVAPGEAVTCYYEIDRVGPYFFSSNAAPAGGEGDGGSITHGLFGAVVVEERGSRWFRSQVSQAAFDAAWTLTESDASLRRATGDHRRTGEVDYDAEVDGIPVLSMTRLAGGGAQEIVHTDLNAVVHEPDANRSFREFSVFFHDELKTFYTQAFEELERYGQLAGVRDGFAINYGSSGMGSILLANRKGIGPATECVECLYEEFFLTSWANGDPALLERYADDPSNVHHSYLNDEILFRNFHAGPKETHVFHLHAHQWFGGNDGNRGAYLDSQTVAPQQGFTYNIYSGGLGYYDEGPEDDWLQNDGSGNRNRTVGDSIFHCHLYPHFAQGMWELWRVHDVLEDGTRLLPDGQPEAGLSVEAMVGDPRVGSVDPETGRWIADAEGTPVPALVPLPTRPLPVLPTYAAPDEEPYLTAESSAAFPGYPFFVGGKPGHRPPQAPLDLAVATRDVGDVTSGDILDGGLSRHVVAGGTRRFGVEDAGDPPPANGAQASQLVAKMLALGDMSAEFETITLEPRAQDGTPLERAAMGFHYDGTVWSTGETIDVRAPDGTPAAFDPAGGYRTGAGLFTVNGSAPKPGAPFADPCGAPPGLARGSETDDPFLQWPGEPFRTDPAVGGFRRYEASAVQLDLVTNRAGWHDPQARINVLTSTSDDYKTNNSGLADPISPFVSAREEPFFFRAFSSECIEFRHTNELPKELELDDFQVKTPTDTIGQHIHLVKFDVTSSDGSGNGFNYEDGTFAPDEVAARICTSGQDDPRCALPEFADHKLWTLKRSDHPDWFQTTVQRWFADPILSNLGPEDADGMGDRTLRTVFSHDHFGPSSIQQHGFYTALVIEPRDNDVCRPGFVSAGAPSECRSFAGDLGTLETDNDVMVGVHRVLLADDVPGMGDDWPGPDPIHPDVREYAISIADFALLYDPRDYDTDAEAVIDDASAAGIAKLACEARHWTEAEAVDGTCGSALASDAEGRFDGADPIPAWNAAGRPGDSATHIADLADMMDGADADKLAFHLEDYRSRASLRDDGRLASPVAAPARPESISVDHHDPYLVNYRGEPIPLRIGTKESGSHDDCALATLPVQGHEAVNDDATFVRDVDECSYAVQRGGEEGDMANVFLSSLHGDPATLPIETYSGETTYIRMIQGAQEVQHTFGIAGHAWKRNLDQPFPQASPVIGAPPASETAKQACNRLEALHRGYPEFYRAWFEGRLPDDGMAPEAPSDVTLFFASLDEALATCMNAEGYVAAQEIGISEHFEVSGTFRQLLSTSGLSGEGLELLGSCSVAEERTGRCVRPRDGTIERQSTDYLYDFGTQDALWNGAWGLLRVFRNGNSPDLTTCMRKDEAEFDECAKEVFWRLREIREMRHSRGAPMLSFEEDEALFLECPEDAPRLNAAVAAIEARKVYGADGMTYGRDTFDPDGLMMVALDPNLVTEGASRADIEAAIAAMYADRPAEPYVLPVRAGDCVTLEVVNLLEPAGDEDDVVAVSGGGYETAADAVTGLRDGPGDALMPPITPLNTDPAVHVGEETASPIYELDAESTDPRKHDVTPSARLAIRFPLPTLSHTQRIALPFGWNATGALQPAGDTVSFSDETDETESVTGFLPRVANAERITFYAGKLSADPRAVLGDETASEIVHWMPYAFGPVPIEPFGDVIGHGGHGLIGSVLVLPQDHTFGDGSESWQLPGASYDVMPAPIAAGHGLATTQAKGAEGGSRRHRSFVLFFQDGLNLHDKRSGIEWRFSDGVAVASKATPDCMICDDSYDRGDQGVSYHSAPFQARLRDIGTPAVPGMALEADSDLNAVAFPSDFWMLQPDEEAAGAGGWGPSKVATSMPVLRAEAGEEVTMNVLEPSGRARQHAFVTISQDYDDLFPGFGFPHSALIAPGKAIAAPLTRPVQEGCYLWHDGPTHLRAGGIWGLLDVVPQGSLADAGVTSCRLE</sequence>
<dbReference type="EMBL" id="QGGV01000011">
    <property type="protein sequence ID" value="PWK54637.1"/>
    <property type="molecule type" value="Genomic_DNA"/>
</dbReference>
<keyword evidence="4" id="KW-1185">Reference proteome</keyword>
<protein>
    <recommendedName>
        <fullName evidence="5">Multicopper oxidase</fullName>
    </recommendedName>
</protein>
<proteinExistence type="predicted"/>
<dbReference type="Proteomes" id="UP000245390">
    <property type="component" value="Unassembled WGS sequence"/>
</dbReference>
<dbReference type="SUPFAM" id="SSF49503">
    <property type="entry name" value="Cupredoxins"/>
    <property type="match status" value="2"/>
</dbReference>
<name>A0A316GIL4_9RHOB</name>
<organism evidence="3 4">
    <name type="scientific">Silicimonas algicola</name>
    <dbReference type="NCBI Taxonomy" id="1826607"/>
    <lineage>
        <taxon>Bacteria</taxon>
        <taxon>Pseudomonadati</taxon>
        <taxon>Pseudomonadota</taxon>
        <taxon>Alphaproteobacteria</taxon>
        <taxon>Rhodobacterales</taxon>
        <taxon>Paracoccaceae</taxon>
    </lineage>
</organism>
<dbReference type="Gene3D" id="2.60.40.420">
    <property type="entry name" value="Cupredoxins - blue copper proteins"/>
    <property type="match status" value="1"/>
</dbReference>
<evidence type="ECO:0000313" key="3">
    <source>
        <dbReference type="EMBL" id="PWK54637.1"/>
    </source>
</evidence>
<feature type="chain" id="PRO_5016367476" description="Multicopper oxidase" evidence="2">
    <location>
        <begin position="23"/>
        <end position="2170"/>
    </location>
</feature>
<comment type="caution">
    <text evidence="3">The sequence shown here is derived from an EMBL/GenBank/DDBJ whole genome shotgun (WGS) entry which is preliminary data.</text>
</comment>
<accession>A0A316GIL4</accession>
<dbReference type="PROSITE" id="PS00080">
    <property type="entry name" value="MULTICOPPER_OXIDASE2"/>
    <property type="match status" value="1"/>
</dbReference>
<gene>
    <name evidence="3" type="ORF">C8D95_11172</name>
</gene>
<evidence type="ECO:0000256" key="2">
    <source>
        <dbReference type="SAM" id="SignalP"/>
    </source>
</evidence>
<reference evidence="3 4" key="1">
    <citation type="submission" date="2018-05" db="EMBL/GenBank/DDBJ databases">
        <title>Genomic Encyclopedia of Type Strains, Phase IV (KMG-IV): sequencing the most valuable type-strain genomes for metagenomic binning, comparative biology and taxonomic classification.</title>
        <authorList>
            <person name="Goeker M."/>
        </authorList>
    </citation>
    <scope>NUCLEOTIDE SEQUENCE [LARGE SCALE GENOMIC DNA]</scope>
    <source>
        <strain evidence="3 4">DSM 103371</strain>
    </source>
</reference>
<evidence type="ECO:0008006" key="5">
    <source>
        <dbReference type="Google" id="ProtNLM"/>
    </source>
</evidence>
<dbReference type="InterPro" id="IPR002355">
    <property type="entry name" value="Cu_oxidase_Cu_BS"/>
</dbReference>
<dbReference type="InterPro" id="IPR008972">
    <property type="entry name" value="Cupredoxin"/>
</dbReference>
<feature type="signal peptide" evidence="2">
    <location>
        <begin position="1"/>
        <end position="22"/>
    </location>
</feature>